<dbReference type="EMBL" id="CM000134">
    <property type="protein sequence ID" value="EEC84481.1"/>
    <property type="molecule type" value="Genomic_DNA"/>
</dbReference>
<keyword evidence="2" id="KW-1185">Reference proteome</keyword>
<name>B8BEY9_ORYSI</name>
<protein>
    <submittedName>
        <fullName evidence="1">Uncharacterized protein</fullName>
    </submittedName>
</protein>
<sequence length="87" mass="9331">MPNRYGPISGLRPSYVESAGFASSAFLVGTSVPISAFRSLTLCSSSSILVPISSSAVQLKKTEYSSPKCDDVSDPLSDFIRKIPREE</sequence>
<gene>
    <name evidence="1" type="ORF">OsI_31141</name>
</gene>
<reference evidence="1 2" key="1">
    <citation type="journal article" date="2005" name="PLoS Biol.">
        <title>The genomes of Oryza sativa: a history of duplications.</title>
        <authorList>
            <person name="Yu J."/>
            <person name="Wang J."/>
            <person name="Lin W."/>
            <person name="Li S."/>
            <person name="Li H."/>
            <person name="Zhou J."/>
            <person name="Ni P."/>
            <person name="Dong W."/>
            <person name="Hu S."/>
            <person name="Zeng C."/>
            <person name="Zhang J."/>
            <person name="Zhang Y."/>
            <person name="Li R."/>
            <person name="Xu Z."/>
            <person name="Li S."/>
            <person name="Li X."/>
            <person name="Zheng H."/>
            <person name="Cong L."/>
            <person name="Lin L."/>
            <person name="Yin J."/>
            <person name="Geng J."/>
            <person name="Li G."/>
            <person name="Shi J."/>
            <person name="Liu J."/>
            <person name="Lv H."/>
            <person name="Li J."/>
            <person name="Wang J."/>
            <person name="Deng Y."/>
            <person name="Ran L."/>
            <person name="Shi X."/>
            <person name="Wang X."/>
            <person name="Wu Q."/>
            <person name="Li C."/>
            <person name="Ren X."/>
            <person name="Wang J."/>
            <person name="Wang X."/>
            <person name="Li D."/>
            <person name="Liu D."/>
            <person name="Zhang X."/>
            <person name="Ji Z."/>
            <person name="Zhao W."/>
            <person name="Sun Y."/>
            <person name="Zhang Z."/>
            <person name="Bao J."/>
            <person name="Han Y."/>
            <person name="Dong L."/>
            <person name="Ji J."/>
            <person name="Chen P."/>
            <person name="Wu S."/>
            <person name="Liu J."/>
            <person name="Xiao Y."/>
            <person name="Bu D."/>
            <person name="Tan J."/>
            <person name="Yang L."/>
            <person name="Ye C."/>
            <person name="Zhang J."/>
            <person name="Xu J."/>
            <person name="Zhou Y."/>
            <person name="Yu Y."/>
            <person name="Zhang B."/>
            <person name="Zhuang S."/>
            <person name="Wei H."/>
            <person name="Liu B."/>
            <person name="Lei M."/>
            <person name="Yu H."/>
            <person name="Li Y."/>
            <person name="Xu H."/>
            <person name="Wei S."/>
            <person name="He X."/>
            <person name="Fang L."/>
            <person name="Zhang Z."/>
            <person name="Zhang Y."/>
            <person name="Huang X."/>
            <person name="Su Z."/>
            <person name="Tong W."/>
            <person name="Li J."/>
            <person name="Tong Z."/>
            <person name="Li S."/>
            <person name="Ye J."/>
            <person name="Wang L."/>
            <person name="Fang L."/>
            <person name="Lei T."/>
            <person name="Chen C."/>
            <person name="Chen H."/>
            <person name="Xu Z."/>
            <person name="Li H."/>
            <person name="Huang H."/>
            <person name="Zhang F."/>
            <person name="Xu H."/>
            <person name="Li N."/>
            <person name="Zhao C."/>
            <person name="Li S."/>
            <person name="Dong L."/>
            <person name="Huang Y."/>
            <person name="Li L."/>
            <person name="Xi Y."/>
            <person name="Qi Q."/>
            <person name="Li W."/>
            <person name="Zhang B."/>
            <person name="Hu W."/>
            <person name="Zhang Y."/>
            <person name="Tian X."/>
            <person name="Jiao Y."/>
            <person name="Liang X."/>
            <person name="Jin J."/>
            <person name="Gao L."/>
            <person name="Zheng W."/>
            <person name="Hao B."/>
            <person name="Liu S."/>
            <person name="Wang W."/>
            <person name="Yuan L."/>
            <person name="Cao M."/>
            <person name="McDermott J."/>
            <person name="Samudrala R."/>
            <person name="Wang J."/>
            <person name="Wong G.K."/>
            <person name="Yang H."/>
        </authorList>
    </citation>
    <scope>NUCLEOTIDE SEQUENCE [LARGE SCALE GENOMIC DNA]</scope>
    <source>
        <strain evidence="2">cv. 93-11</strain>
    </source>
</reference>
<proteinExistence type="predicted"/>
<organism evidence="1 2">
    <name type="scientific">Oryza sativa subsp. indica</name>
    <name type="common">Rice</name>
    <dbReference type="NCBI Taxonomy" id="39946"/>
    <lineage>
        <taxon>Eukaryota</taxon>
        <taxon>Viridiplantae</taxon>
        <taxon>Streptophyta</taxon>
        <taxon>Embryophyta</taxon>
        <taxon>Tracheophyta</taxon>
        <taxon>Spermatophyta</taxon>
        <taxon>Magnoliopsida</taxon>
        <taxon>Liliopsida</taxon>
        <taxon>Poales</taxon>
        <taxon>Poaceae</taxon>
        <taxon>BOP clade</taxon>
        <taxon>Oryzoideae</taxon>
        <taxon>Oryzeae</taxon>
        <taxon>Oryzinae</taxon>
        <taxon>Oryza</taxon>
        <taxon>Oryza sativa</taxon>
    </lineage>
</organism>
<dbReference type="Gramene" id="BGIOSGA030650-TA">
    <property type="protein sequence ID" value="BGIOSGA030650-PA"/>
    <property type="gene ID" value="BGIOSGA030650"/>
</dbReference>
<evidence type="ECO:0000313" key="1">
    <source>
        <dbReference type="EMBL" id="EEC84481.1"/>
    </source>
</evidence>
<accession>B8BEY9</accession>
<dbReference type="HOGENOM" id="CLU_2487395_0_0_1"/>
<evidence type="ECO:0000313" key="2">
    <source>
        <dbReference type="Proteomes" id="UP000007015"/>
    </source>
</evidence>
<dbReference type="Proteomes" id="UP000007015">
    <property type="component" value="Chromosome 9"/>
</dbReference>
<dbReference type="AlphaFoldDB" id="B8BEY9"/>